<dbReference type="Proteomes" id="UP000026902">
    <property type="component" value="Segment"/>
</dbReference>
<proteinExistence type="predicted"/>
<protein>
    <submittedName>
        <fullName evidence="1">Uncharacterized protein</fullName>
    </submittedName>
</protein>
<evidence type="ECO:0000313" key="1">
    <source>
        <dbReference type="EMBL" id="AHZ09618.1"/>
    </source>
</evidence>
<dbReference type="GeneID" id="19526484"/>
<sequence>MKVLVEMGIEFDNLPDDFYLNKSTKEELVEDWLLDVADAYTNTSVSVNRVEVIDER</sequence>
<organism evidence="1 2">
    <name type="scientific">Bacillus phage CAM003</name>
    <dbReference type="NCBI Taxonomy" id="1486657"/>
    <lineage>
        <taxon>Viruses</taxon>
        <taxon>Duplodnaviria</taxon>
        <taxon>Heunggongvirae</taxon>
        <taxon>Uroviricota</taxon>
        <taxon>Caudoviricetes</taxon>
        <taxon>Herelleviridae</taxon>
        <taxon>Bastillevirinae</taxon>
        <taxon>Bastillevirus</taxon>
        <taxon>Bastillevirus CAM003</taxon>
    </lineage>
</organism>
<accession>A0A024B0W0</accession>
<name>A0A024B0W0_9CAUD</name>
<keyword evidence="2" id="KW-1185">Reference proteome</keyword>
<dbReference type="EMBL" id="KJ489397">
    <property type="protein sequence ID" value="AHZ09618.1"/>
    <property type="molecule type" value="Genomic_DNA"/>
</dbReference>
<dbReference type="RefSeq" id="YP_009037084.1">
    <property type="nucleotide sequence ID" value="NC_024216.1"/>
</dbReference>
<dbReference type="KEGG" id="vg:19526484"/>
<evidence type="ECO:0000313" key="2">
    <source>
        <dbReference type="Proteomes" id="UP000026902"/>
    </source>
</evidence>
<reference evidence="2" key="1">
    <citation type="submission" date="2014-09" db="EMBL/GenBank/DDBJ databases">
        <authorList>
            <person name="Sauder A.B."/>
            <person name="McKenzie Q.R."/>
            <person name="Temple L.M."/>
            <person name="Alexis B.K."/>
            <person name="Al-Atrache Z."/>
            <person name="Lewis L.O."/>
            <person name="Loesser-Casey K.E."/>
            <person name="Mitchell K.J."/>
        </authorList>
    </citation>
    <scope>NUCLEOTIDE SEQUENCE [LARGE SCALE GENOMIC DNA]</scope>
</reference>